<dbReference type="OrthoDB" id="4096434at2759"/>
<reference evidence="2 3" key="1">
    <citation type="submission" date="2016-02" db="EMBL/GenBank/DDBJ databases">
        <title>Complete genome sequence and transcriptome regulation of the pentose utilising yeast Sugiyamaella lignohabitans.</title>
        <authorList>
            <person name="Bellasio M."/>
            <person name="Peymann A."/>
            <person name="Valli M."/>
            <person name="Sipitzky M."/>
            <person name="Graf A."/>
            <person name="Sauer M."/>
            <person name="Marx H."/>
            <person name="Mattanovich D."/>
        </authorList>
    </citation>
    <scope>NUCLEOTIDE SEQUENCE [LARGE SCALE GENOMIC DNA]</scope>
    <source>
        <strain evidence="2 3">CBS 10342</strain>
    </source>
</reference>
<feature type="compositionally biased region" description="Polar residues" evidence="1">
    <location>
        <begin position="102"/>
        <end position="113"/>
    </location>
</feature>
<organism evidence="2 3">
    <name type="scientific">Sugiyamaella lignohabitans</name>
    <dbReference type="NCBI Taxonomy" id="796027"/>
    <lineage>
        <taxon>Eukaryota</taxon>
        <taxon>Fungi</taxon>
        <taxon>Dikarya</taxon>
        <taxon>Ascomycota</taxon>
        <taxon>Saccharomycotina</taxon>
        <taxon>Dipodascomycetes</taxon>
        <taxon>Dipodascales</taxon>
        <taxon>Trichomonascaceae</taxon>
        <taxon>Sugiyamaella</taxon>
    </lineage>
</organism>
<feature type="region of interest" description="Disordered" evidence="1">
    <location>
        <begin position="158"/>
        <end position="213"/>
    </location>
</feature>
<feature type="compositionally biased region" description="Polar residues" evidence="1">
    <location>
        <begin position="180"/>
        <end position="213"/>
    </location>
</feature>
<feature type="compositionally biased region" description="Low complexity" evidence="1">
    <location>
        <begin position="295"/>
        <end position="315"/>
    </location>
</feature>
<feature type="region of interest" description="Disordered" evidence="1">
    <location>
        <begin position="424"/>
        <end position="444"/>
    </location>
</feature>
<gene>
    <name evidence="2" type="ORF">AWJ20_152</name>
</gene>
<evidence type="ECO:0000256" key="1">
    <source>
        <dbReference type="SAM" id="MobiDB-lite"/>
    </source>
</evidence>
<proteinExistence type="predicted"/>
<feature type="region of interest" description="Disordered" evidence="1">
    <location>
        <begin position="250"/>
        <end position="329"/>
    </location>
</feature>
<evidence type="ECO:0000313" key="2">
    <source>
        <dbReference type="EMBL" id="ANB11925.1"/>
    </source>
</evidence>
<protein>
    <submittedName>
        <fullName evidence="2">Uncharacterized protein</fullName>
    </submittedName>
</protein>
<dbReference type="GeneID" id="30033331"/>
<feature type="compositionally biased region" description="Low complexity" evidence="1">
    <location>
        <begin position="86"/>
        <end position="101"/>
    </location>
</feature>
<sequence length="444" mass="48465">MSSWLYLDDYPFNTDHSNGSGPLSGSSFDTSGMWFDNNNNNSGSNSINYKDYPTALLSNPTNFSDIGGFDDFLFEGNNNHQNVSGSHHTAAPASTSSSSSPVLPQTPTDMMISTSNHGPYLGEVNDFSDSVSSTLAGVSDIGASYDHTYSNTYTNTSSNIASSSNSSTSSNATISASTSGSFSQDGYKQPNVSFSTTTNYTNDPSRLQYSPSLTDSQMNSFSSFSMDFSEFKAPLVSSVIPSVTDDLTTNTLPILPPSPKSSVSPTSADTPKSKRRLSNTRKVGESVQFSSSTNSTASPITVSSSSAASSALSGANPPRTGRKHSESRMSLPELYNLMGLGHNPTEARTREKRVLDLLQKEGFLLGQRTWIRDTEQAERQRIIDNIYAITNKDYHYTKDLIELIIRRGTYYVMQGRLRRIRRNKRAQELSNNDPDDTTENDMNL</sequence>
<keyword evidence="3" id="KW-1185">Reference proteome</keyword>
<feature type="compositionally biased region" description="Low complexity" evidence="1">
    <location>
        <begin position="158"/>
        <end position="179"/>
    </location>
</feature>
<evidence type="ECO:0000313" key="3">
    <source>
        <dbReference type="Proteomes" id="UP000189580"/>
    </source>
</evidence>
<accession>A0A167CNK1</accession>
<dbReference type="EMBL" id="CP014501">
    <property type="protein sequence ID" value="ANB11925.1"/>
    <property type="molecule type" value="Genomic_DNA"/>
</dbReference>
<name>A0A167CNK1_9ASCO</name>
<dbReference type="Proteomes" id="UP000189580">
    <property type="component" value="Chromosome a"/>
</dbReference>
<dbReference type="KEGG" id="slb:AWJ20_152"/>
<feature type="compositionally biased region" description="Acidic residues" evidence="1">
    <location>
        <begin position="433"/>
        <end position="444"/>
    </location>
</feature>
<dbReference type="RefSeq" id="XP_018734402.1">
    <property type="nucleotide sequence ID" value="XM_018878408.1"/>
</dbReference>
<feature type="region of interest" description="Disordered" evidence="1">
    <location>
        <begin position="80"/>
        <end position="113"/>
    </location>
</feature>
<dbReference type="AlphaFoldDB" id="A0A167CNK1"/>